<dbReference type="RefSeq" id="WP_388108420.1">
    <property type="nucleotide sequence ID" value="NZ_JBIAHM010000008.1"/>
</dbReference>
<keyword evidence="2" id="KW-1185">Reference proteome</keyword>
<gene>
    <name evidence="1" type="ORF">ACFYNQ_22410</name>
</gene>
<protein>
    <recommendedName>
        <fullName evidence="3">IS110 family transposase</fullName>
    </recommendedName>
</protein>
<proteinExistence type="predicted"/>
<name>A0ABW6M591_9ACTN</name>
<reference evidence="1 2" key="1">
    <citation type="submission" date="2024-10" db="EMBL/GenBank/DDBJ databases">
        <title>The Natural Products Discovery Center: Release of the First 8490 Sequenced Strains for Exploring Actinobacteria Biosynthetic Diversity.</title>
        <authorList>
            <person name="Kalkreuter E."/>
            <person name="Kautsar S.A."/>
            <person name="Yang D."/>
            <person name="Bader C.D."/>
            <person name="Teijaro C.N."/>
            <person name="Fluegel L."/>
            <person name="Davis C.M."/>
            <person name="Simpson J.R."/>
            <person name="Lauterbach L."/>
            <person name="Steele A.D."/>
            <person name="Gui C."/>
            <person name="Meng S."/>
            <person name="Li G."/>
            <person name="Viehrig K."/>
            <person name="Ye F."/>
            <person name="Su P."/>
            <person name="Kiefer A.F."/>
            <person name="Nichols A."/>
            <person name="Cepeda A.J."/>
            <person name="Yan W."/>
            <person name="Fan B."/>
            <person name="Jiang Y."/>
            <person name="Adhikari A."/>
            <person name="Zheng C.-J."/>
            <person name="Schuster L."/>
            <person name="Cowan T.M."/>
            <person name="Smanski M.J."/>
            <person name="Chevrette M.G."/>
            <person name="De Carvalho L.P.S."/>
            <person name="Shen B."/>
        </authorList>
    </citation>
    <scope>NUCLEOTIDE SEQUENCE [LARGE SCALE GENOMIC DNA]</scope>
    <source>
        <strain evidence="1 2">NPDC006488</strain>
    </source>
</reference>
<comment type="caution">
    <text evidence="1">The sequence shown here is derived from an EMBL/GenBank/DDBJ whole genome shotgun (WGS) entry which is preliminary data.</text>
</comment>
<sequence length="84" mass="9493">MDVIEERCGGADLGKTDVKVCIRVPGTGKRARYEVRTFSTMNDGLLELRDWLVENRIARIGMEATASYWKPLFYLLEAAEGIEP</sequence>
<accession>A0ABW6M591</accession>
<evidence type="ECO:0000313" key="2">
    <source>
        <dbReference type="Proteomes" id="UP001601303"/>
    </source>
</evidence>
<dbReference type="Proteomes" id="UP001601303">
    <property type="component" value="Unassembled WGS sequence"/>
</dbReference>
<organism evidence="1 2">
    <name type="scientific">Streptomyces hokutonensis</name>
    <dbReference type="NCBI Taxonomy" id="1306990"/>
    <lineage>
        <taxon>Bacteria</taxon>
        <taxon>Bacillati</taxon>
        <taxon>Actinomycetota</taxon>
        <taxon>Actinomycetes</taxon>
        <taxon>Kitasatosporales</taxon>
        <taxon>Streptomycetaceae</taxon>
        <taxon>Streptomyces</taxon>
    </lineage>
</organism>
<evidence type="ECO:0000313" key="1">
    <source>
        <dbReference type="EMBL" id="MFE9601309.1"/>
    </source>
</evidence>
<evidence type="ECO:0008006" key="3">
    <source>
        <dbReference type="Google" id="ProtNLM"/>
    </source>
</evidence>
<dbReference type="EMBL" id="JBIAHM010000008">
    <property type="protein sequence ID" value="MFE9601309.1"/>
    <property type="molecule type" value="Genomic_DNA"/>
</dbReference>